<gene>
    <name evidence="2" type="ORF">SAMN05877838_2704</name>
</gene>
<reference evidence="3" key="1">
    <citation type="submission" date="2017-08" db="EMBL/GenBank/DDBJ databases">
        <authorList>
            <person name="Varghese N."/>
            <person name="Submissions S."/>
        </authorList>
    </citation>
    <scope>NUCLEOTIDE SEQUENCE [LARGE SCALE GENOMIC DNA]</scope>
    <source>
        <strain evidence="3">KCTC 23107</strain>
    </source>
</reference>
<name>A0A286ICG6_9HYPH</name>
<organism evidence="2 3">
    <name type="scientific">Hoeflea halophila</name>
    <dbReference type="NCBI Taxonomy" id="714899"/>
    <lineage>
        <taxon>Bacteria</taxon>
        <taxon>Pseudomonadati</taxon>
        <taxon>Pseudomonadota</taxon>
        <taxon>Alphaproteobacteria</taxon>
        <taxon>Hyphomicrobiales</taxon>
        <taxon>Rhizobiaceae</taxon>
        <taxon>Hoeflea</taxon>
    </lineage>
</organism>
<feature type="transmembrane region" description="Helical" evidence="1">
    <location>
        <begin position="7"/>
        <end position="28"/>
    </location>
</feature>
<dbReference type="RefSeq" id="WP_097108303.1">
    <property type="nucleotide sequence ID" value="NZ_OCPC01000004.1"/>
</dbReference>
<protein>
    <submittedName>
        <fullName evidence="2">Uncharacterized protein</fullName>
    </submittedName>
</protein>
<keyword evidence="1" id="KW-0472">Membrane</keyword>
<keyword evidence="1" id="KW-0812">Transmembrane</keyword>
<dbReference type="EMBL" id="OCPC01000004">
    <property type="protein sequence ID" value="SOE17800.1"/>
    <property type="molecule type" value="Genomic_DNA"/>
</dbReference>
<evidence type="ECO:0000256" key="1">
    <source>
        <dbReference type="SAM" id="Phobius"/>
    </source>
</evidence>
<proteinExistence type="predicted"/>
<dbReference type="AlphaFoldDB" id="A0A286ICG6"/>
<dbReference type="SUPFAM" id="SSF51126">
    <property type="entry name" value="Pectin lyase-like"/>
    <property type="match status" value="1"/>
</dbReference>
<evidence type="ECO:0000313" key="3">
    <source>
        <dbReference type="Proteomes" id="UP000219465"/>
    </source>
</evidence>
<keyword evidence="1" id="KW-1133">Transmembrane helix</keyword>
<accession>A0A286ICG6</accession>
<dbReference type="InterPro" id="IPR011050">
    <property type="entry name" value="Pectin_lyase_fold/virulence"/>
</dbReference>
<keyword evidence="3" id="KW-1185">Reference proteome</keyword>
<evidence type="ECO:0000313" key="2">
    <source>
        <dbReference type="EMBL" id="SOE17800.1"/>
    </source>
</evidence>
<dbReference type="Proteomes" id="UP000219465">
    <property type="component" value="Unassembled WGS sequence"/>
</dbReference>
<dbReference type="OrthoDB" id="8118673at2"/>
<sequence length="252" mass="26868">MSKYPENLVLYATTGIIFAVGVGTYSALAPIADLLESADTGLSSIDRSLATIAMAISPVDKNRSPYQNRLKDGCYQVFGPAILDRPGCYTVQEDITFEKDTEYLVYIKASDVTVDLNGKTVSGTGQSSVQSGIYIESGDNVKIKNGTVKGFMFGIRGEEGIDGEPLGSVIVENVRVADASLIGIKVVSSKVSLRGTVVTSSDGPEPKKYDYLFDYLIEADECHLKPAGNAPLLDAATPDPRVRLPADCVIDG</sequence>